<evidence type="ECO:0000313" key="2">
    <source>
        <dbReference type="Proteomes" id="UP001153678"/>
    </source>
</evidence>
<feature type="non-terminal residue" evidence="1">
    <location>
        <position position="52"/>
    </location>
</feature>
<dbReference type="Proteomes" id="UP001153678">
    <property type="component" value="Unassembled WGS sequence"/>
</dbReference>
<protein>
    <submittedName>
        <fullName evidence="1">17756_t:CDS:1</fullName>
    </submittedName>
</protein>
<reference evidence="1" key="1">
    <citation type="submission" date="2022-08" db="EMBL/GenBank/DDBJ databases">
        <authorList>
            <person name="Kallberg Y."/>
            <person name="Tangrot J."/>
            <person name="Rosling A."/>
        </authorList>
    </citation>
    <scope>NUCLEOTIDE SEQUENCE</scope>
    <source>
        <strain evidence="1">Wild A</strain>
    </source>
</reference>
<organism evidence="1 2">
    <name type="scientific">Funneliformis geosporum</name>
    <dbReference type="NCBI Taxonomy" id="1117311"/>
    <lineage>
        <taxon>Eukaryota</taxon>
        <taxon>Fungi</taxon>
        <taxon>Fungi incertae sedis</taxon>
        <taxon>Mucoromycota</taxon>
        <taxon>Glomeromycotina</taxon>
        <taxon>Glomeromycetes</taxon>
        <taxon>Glomerales</taxon>
        <taxon>Glomeraceae</taxon>
        <taxon>Funneliformis</taxon>
    </lineage>
</organism>
<dbReference type="EMBL" id="CAMKVN010021935">
    <property type="protein sequence ID" value="CAI2199654.1"/>
    <property type="molecule type" value="Genomic_DNA"/>
</dbReference>
<dbReference type="OrthoDB" id="2319592at2759"/>
<comment type="caution">
    <text evidence="1">The sequence shown here is derived from an EMBL/GenBank/DDBJ whole genome shotgun (WGS) entry which is preliminary data.</text>
</comment>
<keyword evidence="2" id="KW-1185">Reference proteome</keyword>
<evidence type="ECO:0000313" key="1">
    <source>
        <dbReference type="EMBL" id="CAI2199654.1"/>
    </source>
</evidence>
<dbReference type="AlphaFoldDB" id="A0A9W4TC08"/>
<proteinExistence type="predicted"/>
<gene>
    <name evidence="1" type="ORF">FWILDA_LOCUS19182</name>
</gene>
<name>A0A9W4TC08_9GLOM</name>
<accession>A0A9W4TC08</accession>
<sequence>KTVDELHFNECLDGLKDRTFKVVDLLSDDKALGSPYNKATFLPMPFFTTEEL</sequence>
<feature type="non-terminal residue" evidence="1">
    <location>
        <position position="1"/>
    </location>
</feature>